<dbReference type="NCBIfam" id="TIGR03696">
    <property type="entry name" value="Rhs_assc_core"/>
    <property type="match status" value="1"/>
</dbReference>
<gene>
    <name evidence="4" type="ORF">LQ567_24985</name>
</gene>
<evidence type="ECO:0000313" key="4">
    <source>
        <dbReference type="EMBL" id="MCD2426063.1"/>
    </source>
</evidence>
<dbReference type="PANTHER" id="PTHR32305">
    <property type="match status" value="1"/>
</dbReference>
<dbReference type="RefSeq" id="WP_231008653.1">
    <property type="nucleotide sequence ID" value="NZ_JAJNEC010000008.1"/>
</dbReference>
<dbReference type="InterPro" id="IPR022385">
    <property type="entry name" value="Rhs_assc_core"/>
</dbReference>
<name>A0ABS8PYB6_9BACT</name>
<keyword evidence="5" id="KW-1185">Reference proteome</keyword>
<protein>
    <submittedName>
        <fullName evidence="4">Pre-peptidase C-terminal domain-containing protein</fullName>
    </submittedName>
</protein>
<proteinExistence type="predicted"/>
<dbReference type="InterPro" id="IPR007280">
    <property type="entry name" value="Peptidase_C_arc/bac"/>
</dbReference>
<feature type="domain" description="Peptidase C-terminal archaeal/bacterial" evidence="2">
    <location>
        <begin position="71"/>
        <end position="136"/>
    </location>
</feature>
<evidence type="ECO:0000256" key="1">
    <source>
        <dbReference type="SAM" id="MobiDB-lite"/>
    </source>
</evidence>
<feature type="region of interest" description="Disordered" evidence="1">
    <location>
        <begin position="1828"/>
        <end position="1851"/>
    </location>
</feature>
<feature type="domain" description="Peptidase C-terminal archaeal/bacterial" evidence="2">
    <location>
        <begin position="201"/>
        <end position="265"/>
    </location>
</feature>
<sequence length="2051" mass="222192">MKNTILPGFLLLLFTLCCHLYVLSQPTGSNMTNPVSMGNYSIGSHNYADARDNIPASGYGNDYGEASDDVFYRFEVAGRTDLSISLCQAQLDTYLYLLDANGNVVASNDDNGPFCSGRSSSLQTNIPAGVYYIVVEGYGSSYGTYNISVGLTVTLGGDTMGNAIQIGNYTVPGTFTYTDSRSNDPANGYGNDYGQPSDDIFYKITVSGPTDLTVSTCGSNFDTYLHVLNSSGGLVQSNDDHSICNGSQSYLQLSNLPAGTYYIVAEGYTTNTGTINLSVTTTVLSLSASQGVNMGNAIVIGNYTAPGTYTYTDVRSNDISYGYEDDYGQYSDDIFYKITVSDTADLSVNTCGSDFNTFLHVLNVNGGLIQYNNDDGPLCVGSNASIQLTNLVPGTYYIVAEGFHVFSGTINLAVTTTVHGPTAPSEGVNMSNAIVIGNYTSPGTYTYMDNRNNQTSNGYGNDYGQTSDDIYYKVTVNNTSNLAVSTCGSLFNTYLHVLNSSGGLVQYNDDNGPWCSGTEASLQLSGLPAGTYYIVAEGNGTSSGTINLVVSTTVQGGTAPAGANMGNAIVAGNYTSPGTYTYTDNRSNDGANGYGNDYGQASDDIYYKITVGNTANLSVSTCGSGFNTYLHVLNSSGGLVQSNDDNGPSCSGAQASLQLTGLAAGTYYVVAEGAGTGSGTINLSITTVVQSQSTTPASEGVNMSNAIVVGSYTNPGIYTYSDKRSNDVSNGYGNDYGQASDDIYYKVTLGSAADLTVSTCGSGFDTYLHVLNSSGTLIQSNDHNGPLCNSFQAAIQLTGLAAGTYYIVAEGSGSKTGTINLSVAVSIQASALPPATTEYRNFIKEWVPKYPETNPGMLADREVQDVSHTAKYLDGLGRSEQTVIKQGALTTATGIYRDMVIPEAYDAYGRQTKTYLPYVSAVGGGWYKDQATVQQQEYYSGNGNPYSRQNETQFFSRTEFETSPVGRVTQQFAPGSSWGGAGRGIASKLLFNTVQDSVRVWDVTDATAMGDFGSYNNTTAYMYAPGTLYKLITTDEHGSQVVEFKNKEGQVVLKKVQLLAAADDGPGKGHSGWLCTYYIYDRPGNLRCVVQPEGVNAMNSSGWYLTPDLLNEQCFRYEYDDYKRMIVKKLPGAERVVMVYDARDRLVLTQDANLKVNAAWNYTKYDHLNRVVQTGLVFLQDNNPATHWTAAMGLSGDNSNIQYPTILMLEYATPLTETFYDNYDWIANYPDLYGLNGTYSTGHDSYLLPSTGQFPYAQPNTQDTRTMGLQTGNRVVSINEPGYQSATSITIYDERDRPIQVKSRNHTGGTDMVTTQYSWTGQPLVVVNEQTKLTGTAISLTTITRNTFDALGRVVQITKNIVNNLTGIASEDKIIARNYYNELGQLEAKKLGVNGGSALETQLFDYNIQGWLLGMNRDYVNSGTSATSGFWGFDLAYDKPNNNKTSQSNAAINNYTGASYNGNIAGMTWRGRGSNNTGAIRRYQFSYDRANRLMKADFGQYSSGSFIAGAAGVTGSVKYDMQLGNGVDPATAYDFNGNIRQMTQYGFVSNQNLSVKTDELHYSYMKNGLSNKLKRVDEMAADTRSYQLGDFNNGANTGDDYTYDDNGNLTSDLNKGITGISYNILNLPQEIAVANKGTISYKYDAAGNKLSKTVEENGQPTKVTTYLGGLIFENHVLKYVATEEGRMRPDGGSFTADYFLKDHLGNVRSMVNEDGTLLEETHYYPFGLAMKGISLQNATPGLQNKYGYNGKELQVDLGLDQHDYGARFYDAQIGRWHVPDPLADQMRRFSPYNYAFDNPIRFIDPDGMAPIPGAAELISWARMRSAMDQASEREESDDDEKKKKNSKRASTASAIPWAITARGLGSAGTGGLGIGSGGAVLPALGFAIGWEYGKNNADQVEDMVGWIYENLGGRQFENYMNDKAKPVAAPVDPVLAKKMFDELTNLYKKVMHGQGVTYALVALYDGDYNVYSSGSSMPTGRVSLKKGDVWKFGETTNPSERYDPAYLKAENVNMVPIRGGNIIQIKAMEKFLIYGYFFQNGKLPPGNKIFR</sequence>
<dbReference type="InterPro" id="IPR050708">
    <property type="entry name" value="T6SS_VgrG/RHS"/>
</dbReference>
<dbReference type="InterPro" id="IPR045619">
    <property type="entry name" value="DUF6443"/>
</dbReference>
<dbReference type="Pfam" id="PF04151">
    <property type="entry name" value="PPC"/>
    <property type="match status" value="3"/>
</dbReference>
<comment type="caution">
    <text evidence="4">The sequence shown here is derived from an EMBL/GenBank/DDBJ whole genome shotgun (WGS) entry which is preliminary data.</text>
</comment>
<accession>A0ABS8PYB6</accession>
<evidence type="ECO:0000259" key="3">
    <source>
        <dbReference type="Pfam" id="PF20041"/>
    </source>
</evidence>
<evidence type="ECO:0000313" key="5">
    <source>
        <dbReference type="Proteomes" id="UP001199816"/>
    </source>
</evidence>
<dbReference type="EMBL" id="JAJNEC010000008">
    <property type="protein sequence ID" value="MCD2426063.1"/>
    <property type="molecule type" value="Genomic_DNA"/>
</dbReference>
<dbReference type="PANTHER" id="PTHR32305:SF15">
    <property type="entry name" value="PROTEIN RHSA-RELATED"/>
    <property type="match status" value="1"/>
</dbReference>
<feature type="domain" description="DUF6443" evidence="3">
    <location>
        <begin position="845"/>
        <end position="987"/>
    </location>
</feature>
<dbReference type="Gene3D" id="2.180.10.10">
    <property type="entry name" value="RHS repeat-associated core"/>
    <property type="match status" value="1"/>
</dbReference>
<organism evidence="4 5">
    <name type="scientific">Niabella pedocola</name>
    <dbReference type="NCBI Taxonomy" id="1752077"/>
    <lineage>
        <taxon>Bacteria</taxon>
        <taxon>Pseudomonadati</taxon>
        <taxon>Bacteroidota</taxon>
        <taxon>Chitinophagia</taxon>
        <taxon>Chitinophagales</taxon>
        <taxon>Chitinophagaceae</taxon>
        <taxon>Niabella</taxon>
    </lineage>
</organism>
<reference evidence="4 5" key="1">
    <citation type="submission" date="2021-11" db="EMBL/GenBank/DDBJ databases">
        <title>Genomic of Niabella pedocola.</title>
        <authorList>
            <person name="Wu T."/>
        </authorList>
    </citation>
    <scope>NUCLEOTIDE SEQUENCE [LARGE SCALE GENOMIC DNA]</scope>
    <source>
        <strain evidence="4 5">JCM 31011</strain>
    </source>
</reference>
<feature type="domain" description="Peptidase C-terminal archaeal/bacterial" evidence="2">
    <location>
        <begin position="606"/>
        <end position="670"/>
    </location>
</feature>
<dbReference type="Proteomes" id="UP001199816">
    <property type="component" value="Unassembled WGS sequence"/>
</dbReference>
<evidence type="ECO:0000259" key="2">
    <source>
        <dbReference type="Pfam" id="PF04151"/>
    </source>
</evidence>
<dbReference type="Pfam" id="PF20041">
    <property type="entry name" value="DUF6443"/>
    <property type="match status" value="1"/>
</dbReference>
<dbReference type="Gene3D" id="2.60.120.380">
    <property type="match status" value="6"/>
</dbReference>